<gene>
    <name evidence="7" type="ORF">BI198_07915</name>
</gene>
<dbReference type="Pfam" id="PF04357">
    <property type="entry name" value="TamB"/>
    <property type="match status" value="1"/>
</dbReference>
<keyword evidence="2 5" id="KW-0812">Transmembrane</keyword>
<dbReference type="GO" id="GO:0009306">
    <property type="term" value="P:protein secretion"/>
    <property type="evidence" value="ECO:0007669"/>
    <property type="project" value="InterPro"/>
</dbReference>
<reference evidence="8" key="1">
    <citation type="submission" date="2016-09" db="EMBL/GenBank/DDBJ databases">
        <authorList>
            <person name="Wan X."/>
            <person name="Hou S."/>
        </authorList>
    </citation>
    <scope>NUCLEOTIDE SEQUENCE [LARGE SCALE GENOMIC DNA]</scope>
    <source>
        <strain evidence="8">KH87</strain>
    </source>
</reference>
<dbReference type="RefSeq" id="WP_070049065.1">
    <property type="nucleotide sequence ID" value="NZ_MKEK01000001.1"/>
</dbReference>
<comment type="subcellular location">
    <subcellularLocation>
        <location evidence="1">Membrane</location>
        <topology evidence="1">Single-pass membrane protein</topology>
    </subcellularLocation>
</comment>
<feature type="transmembrane region" description="Helical" evidence="5">
    <location>
        <begin position="12"/>
        <end position="35"/>
    </location>
</feature>
<evidence type="ECO:0000313" key="7">
    <source>
        <dbReference type="EMBL" id="OEY69495.1"/>
    </source>
</evidence>
<keyword evidence="3 5" id="KW-1133">Transmembrane helix</keyword>
<dbReference type="EMBL" id="MKEK01000001">
    <property type="protein sequence ID" value="OEY69495.1"/>
    <property type="molecule type" value="Genomic_DNA"/>
</dbReference>
<dbReference type="Proteomes" id="UP000242258">
    <property type="component" value="Unassembled WGS sequence"/>
</dbReference>
<evidence type="ECO:0000256" key="1">
    <source>
        <dbReference type="ARBA" id="ARBA00004167"/>
    </source>
</evidence>
<evidence type="ECO:0000256" key="5">
    <source>
        <dbReference type="SAM" id="Phobius"/>
    </source>
</evidence>
<evidence type="ECO:0000256" key="4">
    <source>
        <dbReference type="ARBA" id="ARBA00023136"/>
    </source>
</evidence>
<evidence type="ECO:0000256" key="3">
    <source>
        <dbReference type="ARBA" id="ARBA00022989"/>
    </source>
</evidence>
<evidence type="ECO:0000256" key="2">
    <source>
        <dbReference type="ARBA" id="ARBA00022692"/>
    </source>
</evidence>
<dbReference type="PANTHER" id="PTHR36985:SF1">
    <property type="entry name" value="TRANSLOCATION AND ASSEMBLY MODULE SUBUNIT TAMB"/>
    <property type="match status" value="1"/>
</dbReference>
<dbReference type="GO" id="GO:0005886">
    <property type="term" value="C:plasma membrane"/>
    <property type="evidence" value="ECO:0007669"/>
    <property type="project" value="InterPro"/>
</dbReference>
<dbReference type="PANTHER" id="PTHR36985">
    <property type="entry name" value="TRANSLOCATION AND ASSEMBLY MODULE SUBUNIT TAMB"/>
    <property type="match status" value="1"/>
</dbReference>
<accession>A0A1E7Q5P6</accession>
<proteinExistence type="predicted"/>
<keyword evidence="8" id="KW-1185">Reference proteome</keyword>
<dbReference type="GO" id="GO:0097347">
    <property type="term" value="C:TAM protein secretion complex"/>
    <property type="evidence" value="ECO:0007669"/>
    <property type="project" value="TreeGrafter"/>
</dbReference>
<protein>
    <recommendedName>
        <fullName evidence="6">Translocation and assembly module TamB C-terminal domain-containing protein</fullName>
    </recommendedName>
</protein>
<dbReference type="OrthoDB" id="5555605at2"/>
<dbReference type="STRING" id="1628148.BI198_07915"/>
<dbReference type="InterPro" id="IPR007452">
    <property type="entry name" value="TamB_C"/>
</dbReference>
<name>A0A1E7Q5P6_9GAMM</name>
<evidence type="ECO:0000313" key="8">
    <source>
        <dbReference type="Proteomes" id="UP000242258"/>
    </source>
</evidence>
<feature type="domain" description="Translocation and assembly module TamB C-terminal" evidence="6">
    <location>
        <begin position="944"/>
        <end position="1279"/>
    </location>
</feature>
<evidence type="ECO:0000259" key="6">
    <source>
        <dbReference type="Pfam" id="PF04357"/>
    </source>
</evidence>
<sequence length="1280" mass="138894">MNWRRGLKWLNFTLFIPFLVIVLLMYMLLFTQLGLNFTVWLAEKFVPELTVKTSSGHLLGQLQLQDVQWQQDEHNSIVLKQLDIDVQVSCLLSGKVCINQILVDGITVNINSAETTTDEPSTSQAIFLPLPVAITTLAITDANIKLNGHQLTWQQLSASIDAWGSKLQLDDVLWQQVNFTPAPEDTSAVTVAIKSQQNSPAEPFSYQTLQLDDINLPLAVYISQFTLTDFTLHTATPQYISQLQFAMQAQKQQINVTQLHVQHPQLTVDANIKLNMTNNYPVSGQIDILVLDKLLAQQKLMINIDGDLADLNINAIATNNIQAQLAANLALLTDNLPIRASFTANEANTFTLDDNTTLSVKATKLELNGDLQQLLLSAKTNYHLTGIPAGSIDLIGSVTPINAKIDKLLIRGLGGKTQISAIVDWQQELQWQSDIQFNQINLGILLQDYPGRINGLLSQQGKLASDGSWLVNMSKLDINGEIRELPFTLRGDLQAQANNNADADKISQVANTHTNTNTNTNTNNLVNLELLNNISFNTKKLSLIHGDNSINFNGGLAEHWQLNADINIPDLSKSVADANGNVSGKITVSGARLTPNIAAGLQAADLHYQQFSLDMLQLDSQIQLAEQVSANINLVAKQGRYQHNTLEQLTINVQGNEQKHKANIELQSNIAQADITFSGQLNSDTNWLGQLNQARLSSAQGEWKLQQATAIQYDLAQQQATIAQHCWAQQQTMLCLEQQAIVSAAQGQLALTLDDFALSTLNSLLPAAIETDGEIHAKATASWQPNIAPKVAVTVQGANGNAKLNDAEVINLPWQSFNLQLDSAEQLTADFAIDFTDKASIKAQAVISELMQAERKLAAQLNITAFSLDFLQPLLDSSSDVTAEVNSELQFSGLLAAPDLTGKLSVDNIKIMGKRAPTSIENGSISLAFLGETAAITGNLNTPDGKILLTGDANWQDITDWHATMKLAGDALSLQVPNVSLKVKPDLTVDITPQLTLITGVVEVPSANISIDDLPQSAVGISSDTILLDEQGLPTQETDAAPIPIHTDIKVILTKGVQLQAFGLVTKLSGELSVKQQDKGPQIYGEVALVDGTFRSYGQDLLIRRGKLKFNGPVDQPYLDIEAIRNPESTEDGVIAGIKVVGPADEPIVTIFSEPSKPQANALSYLIAGRDIGSDSGSTSDALTTSLIGMSIASSSKLVGNIGAAFGINDLSLDTAGAGTNSQVTVSGHLSRDLELKYGYGIFNAVGEFTLRYRIMRRLYLESVSGLDNTVDLLYKFEFD</sequence>
<comment type="caution">
    <text evidence="7">The sequence shown here is derived from an EMBL/GenBank/DDBJ whole genome shotgun (WGS) entry which is preliminary data.</text>
</comment>
<dbReference type="AlphaFoldDB" id="A0A1E7Q5P6"/>
<keyword evidence="4 5" id="KW-0472">Membrane</keyword>
<organism evidence="7 8">
    <name type="scientific">Rheinheimera salexigens</name>
    <dbReference type="NCBI Taxonomy" id="1628148"/>
    <lineage>
        <taxon>Bacteria</taxon>
        <taxon>Pseudomonadati</taxon>
        <taxon>Pseudomonadota</taxon>
        <taxon>Gammaproteobacteria</taxon>
        <taxon>Chromatiales</taxon>
        <taxon>Chromatiaceae</taxon>
        <taxon>Rheinheimera</taxon>
    </lineage>
</organism>